<dbReference type="Pfam" id="PF25919">
    <property type="entry name" value="BSH_CusB"/>
    <property type="match status" value="1"/>
</dbReference>
<keyword evidence="7" id="KW-1185">Reference proteome</keyword>
<dbReference type="InterPro" id="IPR058790">
    <property type="entry name" value="BSH_CusB"/>
</dbReference>
<evidence type="ECO:0000313" key="6">
    <source>
        <dbReference type="EMBL" id="MDD0813937.1"/>
    </source>
</evidence>
<dbReference type="Gene3D" id="2.40.50.100">
    <property type="match status" value="1"/>
</dbReference>
<comment type="caution">
    <text evidence="6">The sequence shown here is derived from an EMBL/GenBank/DDBJ whole genome shotgun (WGS) entry which is preliminary data.</text>
</comment>
<comment type="similarity">
    <text evidence="1">Belongs to the membrane fusion protein (MFP) (TC 8.A.1) family.</text>
</comment>
<dbReference type="InterPro" id="IPR006143">
    <property type="entry name" value="RND_pump_MFP"/>
</dbReference>
<evidence type="ECO:0000256" key="1">
    <source>
        <dbReference type="ARBA" id="ARBA00009477"/>
    </source>
</evidence>
<accession>A0ABT5MBI9</accession>
<evidence type="ECO:0000256" key="3">
    <source>
        <dbReference type="SAM" id="SignalP"/>
    </source>
</evidence>
<dbReference type="Pfam" id="PF25975">
    <property type="entry name" value="CzcB_C"/>
    <property type="match status" value="1"/>
</dbReference>
<feature type="chain" id="PRO_5047176918" evidence="3">
    <location>
        <begin position="28"/>
        <end position="387"/>
    </location>
</feature>
<dbReference type="EMBL" id="JAQSIO010000001">
    <property type="protein sequence ID" value="MDD0813937.1"/>
    <property type="molecule type" value="Genomic_DNA"/>
</dbReference>
<dbReference type="NCBIfam" id="TIGR01730">
    <property type="entry name" value="RND_mfp"/>
    <property type="match status" value="1"/>
</dbReference>
<feature type="signal peptide" evidence="3">
    <location>
        <begin position="1"/>
        <end position="27"/>
    </location>
</feature>
<proteinExistence type="inferred from homology"/>
<dbReference type="Gene3D" id="2.40.420.20">
    <property type="match status" value="1"/>
</dbReference>
<organism evidence="6 7">
    <name type="scientific">Curvibacter microcysteis</name>
    <dbReference type="NCBI Taxonomy" id="3026419"/>
    <lineage>
        <taxon>Bacteria</taxon>
        <taxon>Pseudomonadati</taxon>
        <taxon>Pseudomonadota</taxon>
        <taxon>Betaproteobacteria</taxon>
        <taxon>Burkholderiales</taxon>
        <taxon>Comamonadaceae</taxon>
        <taxon>Curvibacter</taxon>
    </lineage>
</organism>
<sequence>MNLPALSASALLGACLLALLPAQPLRAAELLALSAAQAEAAGLRTQAATPAGADEAQRNLVLQGTVVLPSQASDMVSTPLAGVVQAVLVNPGQSVAAGTPVARLLSPQLIEWQRDWLHAEAQSQLARERLQRDEQLFAEGIIAEQRLREARSQARMAQVSLDEKTQALQLAGLSARQLQQRQLDPHLTLLAPAAGTVLGLDASPGQRLEAGMPVARLARAGRLSIEVQASQQQLPWLLVGQSLQVDGCKTPARLAAITPQVSSSSQSALLRADFSGSENCLRLNQFVQLRGAAAGAPKGASALSIPAEAVVQHSGQPHVFVQRAKGYEPVAVTLAPGGGARVTVLSGLRAGDAVVVKGTAALKGVWQGLGQEEAAPPKAPASPAKAP</sequence>
<evidence type="ECO:0000313" key="7">
    <source>
        <dbReference type="Proteomes" id="UP001528672"/>
    </source>
</evidence>
<gene>
    <name evidence="6" type="ORF">PSQ39_04770</name>
</gene>
<feature type="domain" description="CzcB-like C-terminal circularly permuted SH3-like" evidence="5">
    <location>
        <begin position="304"/>
        <end position="363"/>
    </location>
</feature>
<dbReference type="Gene3D" id="2.40.30.170">
    <property type="match status" value="1"/>
</dbReference>
<dbReference type="PANTHER" id="PTHR30097:SF4">
    <property type="entry name" value="SLR6042 PROTEIN"/>
    <property type="match status" value="1"/>
</dbReference>
<evidence type="ECO:0000256" key="2">
    <source>
        <dbReference type="ARBA" id="ARBA00022448"/>
    </source>
</evidence>
<protein>
    <submittedName>
        <fullName evidence="6">Efflux RND transporter periplasmic adaptor subunit</fullName>
    </submittedName>
</protein>
<reference evidence="6 7" key="1">
    <citation type="submission" date="2023-02" db="EMBL/GenBank/DDBJ databases">
        <title>Bacterial whole genome sequence for Curvibacter sp. HBC28.</title>
        <authorList>
            <person name="Le V."/>
            <person name="Ko S.-R."/>
            <person name="Ahn C.-Y."/>
            <person name="Oh H.-M."/>
        </authorList>
    </citation>
    <scope>NUCLEOTIDE SEQUENCE [LARGE SCALE GENOMIC DNA]</scope>
    <source>
        <strain evidence="6 7">HBC28</strain>
    </source>
</reference>
<dbReference type="InterPro" id="IPR051909">
    <property type="entry name" value="MFP_Cation_Efflux"/>
</dbReference>
<dbReference type="RefSeq" id="WP_273925526.1">
    <property type="nucleotide sequence ID" value="NZ_JAQSIO010000001.1"/>
</dbReference>
<dbReference type="Gene3D" id="1.10.287.470">
    <property type="entry name" value="Helix hairpin bin"/>
    <property type="match status" value="1"/>
</dbReference>
<dbReference type="PANTHER" id="PTHR30097">
    <property type="entry name" value="CATION EFFLUX SYSTEM PROTEIN CUSB"/>
    <property type="match status" value="1"/>
</dbReference>
<keyword evidence="3" id="KW-0732">Signal</keyword>
<evidence type="ECO:0000259" key="5">
    <source>
        <dbReference type="Pfam" id="PF25975"/>
    </source>
</evidence>
<keyword evidence="2" id="KW-0813">Transport</keyword>
<dbReference type="InterPro" id="IPR058649">
    <property type="entry name" value="CzcB_C"/>
</dbReference>
<evidence type="ECO:0000259" key="4">
    <source>
        <dbReference type="Pfam" id="PF25919"/>
    </source>
</evidence>
<dbReference type="SUPFAM" id="SSF111369">
    <property type="entry name" value="HlyD-like secretion proteins"/>
    <property type="match status" value="1"/>
</dbReference>
<name>A0ABT5MBI9_9BURK</name>
<dbReference type="Proteomes" id="UP001528672">
    <property type="component" value="Unassembled WGS sequence"/>
</dbReference>
<feature type="domain" description="CusB-like barrel-sandwich hybrid" evidence="4">
    <location>
        <begin position="75"/>
        <end position="218"/>
    </location>
</feature>